<evidence type="ECO:0000313" key="3">
    <source>
        <dbReference type="Proteomes" id="UP001497623"/>
    </source>
</evidence>
<dbReference type="SMART" id="SM00587">
    <property type="entry name" value="CHK"/>
    <property type="match status" value="1"/>
</dbReference>
<accession>A0AAV2STT8</accession>
<dbReference type="PANTHER" id="PTHR11012:SF30">
    <property type="entry name" value="PROTEIN KINASE-LIKE DOMAIN-CONTAINING"/>
    <property type="match status" value="1"/>
</dbReference>
<proteinExistence type="predicted"/>
<dbReference type="InterPro" id="IPR011009">
    <property type="entry name" value="Kinase-like_dom_sf"/>
</dbReference>
<dbReference type="Pfam" id="PF02958">
    <property type="entry name" value="EcKL"/>
    <property type="match status" value="1"/>
</dbReference>
<dbReference type="InterPro" id="IPR015897">
    <property type="entry name" value="CHK_kinase-like"/>
</dbReference>
<dbReference type="PANTHER" id="PTHR11012">
    <property type="entry name" value="PROTEIN KINASE-LIKE DOMAIN-CONTAINING"/>
    <property type="match status" value="1"/>
</dbReference>
<reference evidence="2 3" key="1">
    <citation type="submission" date="2024-05" db="EMBL/GenBank/DDBJ databases">
        <authorList>
            <person name="Wallberg A."/>
        </authorList>
    </citation>
    <scope>NUCLEOTIDE SEQUENCE [LARGE SCALE GENOMIC DNA]</scope>
</reference>
<dbReference type="SUPFAM" id="SSF56112">
    <property type="entry name" value="Protein kinase-like (PK-like)"/>
    <property type="match status" value="1"/>
</dbReference>
<feature type="domain" description="CHK kinase-like" evidence="1">
    <location>
        <begin position="50"/>
        <end position="246"/>
    </location>
</feature>
<evidence type="ECO:0000259" key="1">
    <source>
        <dbReference type="SMART" id="SM00587"/>
    </source>
</evidence>
<protein>
    <recommendedName>
        <fullName evidence="1">CHK kinase-like domain-containing protein</fullName>
    </recommendedName>
</protein>
<keyword evidence="3" id="KW-1185">Reference proteome</keyword>
<name>A0AAV2STT8_MEGNR</name>
<gene>
    <name evidence="2" type="ORF">MNOR_LOCUS41402</name>
</gene>
<sequence length="368" mass="42752">MTGFYLREHMMYAEVIPELNKFQKEKTNDAYRIDIPKCIYSKCEDGEFVLVMENLTSEGFSMHSEDNTMELNEIKLVIDQLVRLHAVSYAYDKYFKLLNKFPDLSNTDYHRHISYFSNAGVIDTLVNILKQMKGPDILAKQIEDVTEQLIQKGKDLHDINQTHKILCLNHGDLHANNILFKHKTLEGGTKIIDCIKVLDWQISQWNTPIYDLQYMINICTSPEFRKTHLGEILHYYHSMFTEITDKLGTPVPHWSYDVFIEEYNKMNLFGFLKGILIIAEHSGGVVKRHMDSARSNTTASILWKTIMYYIGKLVSHFILTSAVNFYLTEDIKWRLQPLIYDIVSGREPVLSSKIFGSILEADEKGLFD</sequence>
<evidence type="ECO:0000313" key="2">
    <source>
        <dbReference type="EMBL" id="CAL4248121.1"/>
    </source>
</evidence>
<organism evidence="2 3">
    <name type="scientific">Meganyctiphanes norvegica</name>
    <name type="common">Northern krill</name>
    <name type="synonym">Thysanopoda norvegica</name>
    <dbReference type="NCBI Taxonomy" id="48144"/>
    <lineage>
        <taxon>Eukaryota</taxon>
        <taxon>Metazoa</taxon>
        <taxon>Ecdysozoa</taxon>
        <taxon>Arthropoda</taxon>
        <taxon>Crustacea</taxon>
        <taxon>Multicrustacea</taxon>
        <taxon>Malacostraca</taxon>
        <taxon>Eumalacostraca</taxon>
        <taxon>Eucarida</taxon>
        <taxon>Euphausiacea</taxon>
        <taxon>Euphausiidae</taxon>
        <taxon>Meganyctiphanes</taxon>
    </lineage>
</organism>
<comment type="caution">
    <text evidence="2">The sequence shown here is derived from an EMBL/GenBank/DDBJ whole genome shotgun (WGS) entry which is preliminary data.</text>
</comment>
<dbReference type="Proteomes" id="UP001497623">
    <property type="component" value="Unassembled WGS sequence"/>
</dbReference>
<dbReference type="AlphaFoldDB" id="A0AAV2STT8"/>
<dbReference type="EMBL" id="CAXKWB010151420">
    <property type="protein sequence ID" value="CAL4248121.1"/>
    <property type="molecule type" value="Genomic_DNA"/>
</dbReference>
<dbReference type="Gene3D" id="3.90.1200.10">
    <property type="match status" value="1"/>
</dbReference>
<dbReference type="InterPro" id="IPR004119">
    <property type="entry name" value="EcKL"/>
</dbReference>